<feature type="site" description="Interaction with substrate tRNA" evidence="10">
    <location>
        <position position="129"/>
    </location>
</feature>
<dbReference type="EMBL" id="PFAM01000023">
    <property type="protein sequence ID" value="PIT95799.1"/>
    <property type="molecule type" value="Genomic_DNA"/>
</dbReference>
<gene>
    <name evidence="10" type="primary">miaA</name>
    <name evidence="14" type="ORF">COT94_04410</name>
</gene>
<dbReference type="PANTHER" id="PTHR11088:SF60">
    <property type="entry name" value="TRNA DIMETHYLALLYLTRANSFERASE"/>
    <property type="match status" value="1"/>
</dbReference>
<organism evidence="14 15">
    <name type="scientific">Candidatus Falkowbacteria bacterium CG10_big_fil_rev_8_21_14_0_10_37_14</name>
    <dbReference type="NCBI Taxonomy" id="1974561"/>
    <lineage>
        <taxon>Bacteria</taxon>
        <taxon>Candidatus Falkowiibacteriota</taxon>
    </lineage>
</organism>
<evidence type="ECO:0000256" key="9">
    <source>
        <dbReference type="ARBA" id="ARBA00049563"/>
    </source>
</evidence>
<evidence type="ECO:0000256" key="6">
    <source>
        <dbReference type="ARBA" id="ARBA00022741"/>
    </source>
</evidence>
<evidence type="ECO:0000256" key="10">
    <source>
        <dbReference type="HAMAP-Rule" id="MF_00185"/>
    </source>
</evidence>
<comment type="cofactor">
    <cofactor evidence="1 10">
        <name>Mg(2+)</name>
        <dbReference type="ChEBI" id="CHEBI:18420"/>
    </cofactor>
</comment>
<dbReference type="Proteomes" id="UP000228533">
    <property type="component" value="Unassembled WGS sequence"/>
</dbReference>
<evidence type="ECO:0000256" key="5">
    <source>
        <dbReference type="ARBA" id="ARBA00022694"/>
    </source>
</evidence>
<feature type="site" description="Interaction with substrate tRNA" evidence="10">
    <location>
        <position position="106"/>
    </location>
</feature>
<dbReference type="InterPro" id="IPR018022">
    <property type="entry name" value="IPT"/>
</dbReference>
<dbReference type="GO" id="GO:0005524">
    <property type="term" value="F:ATP binding"/>
    <property type="evidence" value="ECO:0007669"/>
    <property type="project" value="UniProtKB-UniRule"/>
</dbReference>
<reference evidence="15" key="1">
    <citation type="submission" date="2017-09" db="EMBL/GenBank/DDBJ databases">
        <title>Depth-based differentiation of microbial function through sediment-hosted aquifers and enrichment of novel symbionts in the deep terrestrial subsurface.</title>
        <authorList>
            <person name="Probst A.J."/>
            <person name="Ladd B."/>
            <person name="Jarett J.K."/>
            <person name="Geller-Mcgrath D.E."/>
            <person name="Sieber C.M.K."/>
            <person name="Emerson J.B."/>
            <person name="Anantharaman K."/>
            <person name="Thomas B.C."/>
            <person name="Malmstrom R."/>
            <person name="Stieglmeier M."/>
            <person name="Klingl A."/>
            <person name="Woyke T."/>
            <person name="Ryan C.M."/>
            <person name="Banfield J.F."/>
        </authorList>
    </citation>
    <scope>NUCLEOTIDE SEQUENCE [LARGE SCALE GENOMIC DNA]</scope>
</reference>
<dbReference type="GO" id="GO:0052381">
    <property type="term" value="F:tRNA dimethylallyltransferase activity"/>
    <property type="evidence" value="ECO:0007669"/>
    <property type="project" value="UniProtKB-UniRule"/>
</dbReference>
<evidence type="ECO:0000313" key="15">
    <source>
        <dbReference type="Proteomes" id="UP000228533"/>
    </source>
</evidence>
<dbReference type="Gene3D" id="3.40.50.300">
    <property type="entry name" value="P-loop containing nucleotide triphosphate hydrolases"/>
    <property type="match status" value="1"/>
</dbReference>
<evidence type="ECO:0000313" key="14">
    <source>
        <dbReference type="EMBL" id="PIT95799.1"/>
    </source>
</evidence>
<dbReference type="InterPro" id="IPR039657">
    <property type="entry name" value="Dimethylallyltransferase"/>
</dbReference>
<keyword evidence="6 10" id="KW-0547">Nucleotide-binding</keyword>
<feature type="region of interest" description="Interaction with substrate tRNA" evidence="10">
    <location>
        <begin position="41"/>
        <end position="44"/>
    </location>
</feature>
<evidence type="ECO:0000256" key="7">
    <source>
        <dbReference type="ARBA" id="ARBA00022840"/>
    </source>
</evidence>
<evidence type="ECO:0000256" key="3">
    <source>
        <dbReference type="ARBA" id="ARBA00005842"/>
    </source>
</evidence>
<name>A0A2M6WSL8_9BACT</name>
<comment type="function">
    <text evidence="2 10 12">Catalyzes the transfer of a dimethylallyl group onto the adenine at position 37 in tRNAs that read codons beginning with uridine, leading to the formation of N6-(dimethylallyl)adenosine (i(6)A).</text>
</comment>
<dbReference type="Pfam" id="PF01715">
    <property type="entry name" value="IPPT"/>
    <property type="match status" value="1"/>
</dbReference>
<evidence type="ECO:0000256" key="11">
    <source>
        <dbReference type="RuleBase" id="RU003783"/>
    </source>
</evidence>
<sequence>MSITFTNMKKLIVVLGPTASGKTGLGIKLAKNLEGEIISADSRQVYLGMDIGSGKDLGDYGGVPYHLIDVAKPNEQFDLARYQRLAYEAIEKIFVNKKQPIVVGGSGLYLQAVCDGYVMPNVPTNRALREELEAKTVEELQELLKTANATFFAKLNNSDLNNKRRLGRYVELAVAKTEPTARVNRPRYDCLLIGLVWPKEVLDTRIKQRLMSRLDQEDMIGEVERLNNEGVTWQRLEKFGLEYKWIARYLQDKVEYDEMVEALYKDICHFAKRQMFWFKRWEKQDVKIHWIKTIDEADELVKNFLGDG</sequence>
<feature type="binding site" evidence="10">
    <location>
        <begin position="16"/>
        <end position="23"/>
    </location>
    <ligand>
        <name>ATP</name>
        <dbReference type="ChEBI" id="CHEBI:30616"/>
    </ligand>
</feature>
<keyword evidence="8 10" id="KW-0460">Magnesium</keyword>
<keyword evidence="7 10" id="KW-0067">ATP-binding</keyword>
<comment type="caution">
    <text evidence="10">Lacks conserved residue(s) required for the propagation of feature annotation.</text>
</comment>
<evidence type="ECO:0000256" key="2">
    <source>
        <dbReference type="ARBA" id="ARBA00003213"/>
    </source>
</evidence>
<accession>A0A2M6WSL8</accession>
<dbReference type="HAMAP" id="MF_00185">
    <property type="entry name" value="IPP_trans"/>
    <property type="match status" value="1"/>
</dbReference>
<evidence type="ECO:0000256" key="1">
    <source>
        <dbReference type="ARBA" id="ARBA00001946"/>
    </source>
</evidence>
<dbReference type="InterPro" id="IPR027417">
    <property type="entry name" value="P-loop_NTPase"/>
</dbReference>
<comment type="caution">
    <text evidence="14">The sequence shown here is derived from an EMBL/GenBank/DDBJ whole genome shotgun (WGS) entry which is preliminary data.</text>
</comment>
<evidence type="ECO:0000256" key="4">
    <source>
        <dbReference type="ARBA" id="ARBA00022679"/>
    </source>
</evidence>
<comment type="subunit">
    <text evidence="10">Monomer.</text>
</comment>
<evidence type="ECO:0000256" key="13">
    <source>
        <dbReference type="RuleBase" id="RU003785"/>
    </source>
</evidence>
<protein>
    <recommendedName>
        <fullName evidence="10">tRNA dimethylallyltransferase</fullName>
        <ecNumber evidence="10">2.5.1.75</ecNumber>
    </recommendedName>
    <alternativeName>
        <fullName evidence="10">Dimethylallyl diphosphate:tRNA dimethylallyltransferase</fullName>
        <shortName evidence="10">DMAPP:tRNA dimethylallyltransferase</shortName>
        <shortName evidence="10">DMATase</shortName>
    </alternativeName>
    <alternativeName>
        <fullName evidence="10">Isopentenyl-diphosphate:tRNA isopentenyltransferase</fullName>
        <shortName evidence="10">IPP transferase</shortName>
        <shortName evidence="10">IPPT</shortName>
        <shortName evidence="10">IPTase</shortName>
    </alternativeName>
</protein>
<comment type="similarity">
    <text evidence="3 10 13">Belongs to the IPP transferase family.</text>
</comment>
<dbReference type="SUPFAM" id="SSF52540">
    <property type="entry name" value="P-loop containing nucleoside triphosphate hydrolases"/>
    <property type="match status" value="1"/>
</dbReference>
<evidence type="ECO:0000256" key="12">
    <source>
        <dbReference type="RuleBase" id="RU003784"/>
    </source>
</evidence>
<dbReference type="AlphaFoldDB" id="A0A2M6WSL8"/>
<evidence type="ECO:0000256" key="8">
    <source>
        <dbReference type="ARBA" id="ARBA00022842"/>
    </source>
</evidence>
<dbReference type="EC" id="2.5.1.75" evidence="10"/>
<keyword evidence="4 10" id="KW-0808">Transferase</keyword>
<keyword evidence="5 10" id="KW-0819">tRNA processing</keyword>
<dbReference type="NCBIfam" id="TIGR00174">
    <property type="entry name" value="miaA"/>
    <property type="match status" value="1"/>
</dbReference>
<proteinExistence type="inferred from homology"/>
<comment type="catalytic activity">
    <reaction evidence="9 10 11">
        <text>adenosine(37) in tRNA + dimethylallyl diphosphate = N(6)-dimethylallyladenosine(37) in tRNA + diphosphate</text>
        <dbReference type="Rhea" id="RHEA:26482"/>
        <dbReference type="Rhea" id="RHEA-COMP:10162"/>
        <dbReference type="Rhea" id="RHEA-COMP:10375"/>
        <dbReference type="ChEBI" id="CHEBI:33019"/>
        <dbReference type="ChEBI" id="CHEBI:57623"/>
        <dbReference type="ChEBI" id="CHEBI:74411"/>
        <dbReference type="ChEBI" id="CHEBI:74415"/>
        <dbReference type="EC" id="2.5.1.75"/>
    </reaction>
</comment>
<dbReference type="GO" id="GO:0006400">
    <property type="term" value="P:tRNA modification"/>
    <property type="evidence" value="ECO:0007669"/>
    <property type="project" value="TreeGrafter"/>
</dbReference>
<dbReference type="PANTHER" id="PTHR11088">
    <property type="entry name" value="TRNA DIMETHYLALLYLTRANSFERASE"/>
    <property type="match status" value="1"/>
</dbReference>
<feature type="binding site" evidence="10">
    <location>
        <begin position="18"/>
        <end position="23"/>
    </location>
    <ligand>
        <name>substrate</name>
    </ligand>
</feature>